<name>A0A4R2J920_9PSEU</name>
<feature type="transmembrane region" description="Helical" evidence="1">
    <location>
        <begin position="197"/>
        <end position="220"/>
    </location>
</feature>
<feature type="transmembrane region" description="Helical" evidence="1">
    <location>
        <begin position="97"/>
        <end position="121"/>
    </location>
</feature>
<dbReference type="Proteomes" id="UP000295680">
    <property type="component" value="Unassembled WGS sequence"/>
</dbReference>
<keyword evidence="1" id="KW-1133">Transmembrane helix</keyword>
<organism evidence="2 3">
    <name type="scientific">Actinocrispum wychmicini</name>
    <dbReference type="NCBI Taxonomy" id="1213861"/>
    <lineage>
        <taxon>Bacteria</taxon>
        <taxon>Bacillati</taxon>
        <taxon>Actinomycetota</taxon>
        <taxon>Actinomycetes</taxon>
        <taxon>Pseudonocardiales</taxon>
        <taxon>Pseudonocardiaceae</taxon>
        <taxon>Actinocrispum</taxon>
    </lineage>
</organism>
<feature type="transmembrane region" description="Helical" evidence="1">
    <location>
        <begin position="59"/>
        <end position="77"/>
    </location>
</feature>
<reference evidence="2 3" key="1">
    <citation type="submission" date="2019-03" db="EMBL/GenBank/DDBJ databases">
        <title>Genomic Encyclopedia of Type Strains, Phase IV (KMG-IV): sequencing the most valuable type-strain genomes for metagenomic binning, comparative biology and taxonomic classification.</title>
        <authorList>
            <person name="Goeker M."/>
        </authorList>
    </citation>
    <scope>NUCLEOTIDE SEQUENCE [LARGE SCALE GENOMIC DNA]</scope>
    <source>
        <strain evidence="2 3">DSM 45934</strain>
    </source>
</reference>
<dbReference type="PANTHER" id="PTHR37305:SF1">
    <property type="entry name" value="MEMBRANE PROTEIN"/>
    <property type="match status" value="1"/>
</dbReference>
<dbReference type="Pfam" id="PF12730">
    <property type="entry name" value="ABC2_membrane_4"/>
    <property type="match status" value="1"/>
</dbReference>
<keyword evidence="1" id="KW-0472">Membrane</keyword>
<dbReference type="PANTHER" id="PTHR37305">
    <property type="entry name" value="INTEGRAL MEMBRANE PROTEIN-RELATED"/>
    <property type="match status" value="1"/>
</dbReference>
<feature type="transmembrane region" description="Helical" evidence="1">
    <location>
        <begin position="279"/>
        <end position="298"/>
    </location>
</feature>
<sequence length="308" mass="33003">MSENNVHTDPGAIAEMEKVASHEHIAVRPDGSVAGYKASRTLRLRVELARQLRRRRTQLILGLLVLLPFILVIAFKLGSNNPNNRSGGFIDLATASAPNFVVTALFVSCSFLLPMIVAIFFGDTIASEASWSSLKYLLAMPIPRHRVIRQKAITSGLLSLLAIVVLPAVSLLVGVIFYGAGQAVSPTGDAVSFSDGILAIAGSTVYIAVNLLWVAALALFLSASTDAPLGAVGGTVLVAIVSQILDQITALDNLRDYLPTHYAFSWSDLISTDIDWSQMLRGTFSAVTYAAVFGALAIRRFTRKDITS</sequence>
<evidence type="ECO:0000256" key="1">
    <source>
        <dbReference type="SAM" id="Phobius"/>
    </source>
</evidence>
<evidence type="ECO:0000313" key="3">
    <source>
        <dbReference type="Proteomes" id="UP000295680"/>
    </source>
</evidence>
<dbReference type="EMBL" id="SLWS01000011">
    <property type="protein sequence ID" value="TCO53068.1"/>
    <property type="molecule type" value="Genomic_DNA"/>
</dbReference>
<keyword evidence="3" id="KW-1185">Reference proteome</keyword>
<protein>
    <submittedName>
        <fullName evidence="2">ABC-2 type transport system permease protein</fullName>
    </submittedName>
</protein>
<dbReference type="RefSeq" id="WP_243727384.1">
    <property type="nucleotide sequence ID" value="NZ_SLWS01000011.1"/>
</dbReference>
<proteinExistence type="predicted"/>
<feature type="transmembrane region" description="Helical" evidence="1">
    <location>
        <begin position="227"/>
        <end position="245"/>
    </location>
</feature>
<comment type="caution">
    <text evidence="2">The sequence shown here is derived from an EMBL/GenBank/DDBJ whole genome shotgun (WGS) entry which is preliminary data.</text>
</comment>
<keyword evidence="1" id="KW-0812">Transmembrane</keyword>
<dbReference type="AlphaFoldDB" id="A0A4R2J920"/>
<feature type="transmembrane region" description="Helical" evidence="1">
    <location>
        <begin position="152"/>
        <end position="177"/>
    </location>
</feature>
<gene>
    <name evidence="2" type="ORF">EV192_111265</name>
</gene>
<evidence type="ECO:0000313" key="2">
    <source>
        <dbReference type="EMBL" id="TCO53068.1"/>
    </source>
</evidence>
<accession>A0A4R2J920</accession>